<evidence type="ECO:0000313" key="3">
    <source>
        <dbReference type="Proteomes" id="UP000550309"/>
    </source>
</evidence>
<dbReference type="CDD" id="cd07765">
    <property type="entry name" value="KRAB_A-box"/>
    <property type="match status" value="1"/>
</dbReference>
<dbReference type="Proteomes" id="UP000550309">
    <property type="component" value="Unassembled WGS sequence"/>
</dbReference>
<dbReference type="InterPro" id="IPR001909">
    <property type="entry name" value="KRAB"/>
</dbReference>
<dbReference type="OrthoDB" id="9892686at2759"/>
<dbReference type="PROSITE" id="PS50805">
    <property type="entry name" value="KRAB"/>
    <property type="match status" value="1"/>
</dbReference>
<dbReference type="InterPro" id="IPR050169">
    <property type="entry name" value="Krueppel_C2H2_ZnF"/>
</dbReference>
<dbReference type="SMART" id="SM00349">
    <property type="entry name" value="KRAB"/>
    <property type="match status" value="1"/>
</dbReference>
<dbReference type="AlphaFoldDB" id="A0A7K6AFT5"/>
<dbReference type="InterPro" id="IPR036051">
    <property type="entry name" value="KRAB_dom_sf"/>
</dbReference>
<dbReference type="Pfam" id="PF01352">
    <property type="entry name" value="KRAB"/>
    <property type="match status" value="1"/>
</dbReference>
<sequence length="56" mass="6256">EVSFEEVAIYFSPEEWAELLPWQRALYREVMADNYDLVASLGEGPGGHRAEGVTGL</sequence>
<name>A0A7K6AFT5_ONYCO</name>
<evidence type="ECO:0000313" key="2">
    <source>
        <dbReference type="EMBL" id="NWU87876.1"/>
    </source>
</evidence>
<dbReference type="Gene3D" id="6.10.140.140">
    <property type="match status" value="1"/>
</dbReference>
<protein>
    <submittedName>
        <fullName evidence="2">ZNF34 protein</fullName>
    </submittedName>
</protein>
<dbReference type="PANTHER" id="PTHR23232">
    <property type="entry name" value="KRAB DOMAIN C2H2 ZINC FINGER"/>
    <property type="match status" value="1"/>
</dbReference>
<dbReference type="EMBL" id="VZRK01000956">
    <property type="protein sequence ID" value="NWU87876.1"/>
    <property type="molecule type" value="Genomic_DNA"/>
</dbReference>
<proteinExistence type="predicted"/>
<dbReference type="GO" id="GO:0006355">
    <property type="term" value="P:regulation of DNA-templated transcription"/>
    <property type="evidence" value="ECO:0007669"/>
    <property type="project" value="InterPro"/>
</dbReference>
<evidence type="ECO:0000259" key="1">
    <source>
        <dbReference type="PROSITE" id="PS50805"/>
    </source>
</evidence>
<feature type="non-terminal residue" evidence="2">
    <location>
        <position position="56"/>
    </location>
</feature>
<gene>
    <name evidence="2" type="primary">Znf34_1</name>
    <name evidence="2" type="ORF">ONYCOR_R15582</name>
</gene>
<dbReference type="PANTHER" id="PTHR23232:SF133">
    <property type="entry name" value="RIKEN CDNA 1700020N01 GENE"/>
    <property type="match status" value="1"/>
</dbReference>
<dbReference type="SUPFAM" id="SSF109640">
    <property type="entry name" value="KRAB domain (Kruppel-associated box)"/>
    <property type="match status" value="1"/>
</dbReference>
<feature type="domain" description="KRAB" evidence="1">
    <location>
        <begin position="2"/>
        <end position="56"/>
    </location>
</feature>
<reference evidence="2 3" key="1">
    <citation type="submission" date="2019-09" db="EMBL/GenBank/DDBJ databases">
        <title>Bird 10,000 Genomes (B10K) Project - Family phase.</title>
        <authorList>
            <person name="Zhang G."/>
        </authorList>
    </citation>
    <scope>NUCLEOTIDE SEQUENCE [LARGE SCALE GENOMIC DNA]</scope>
    <source>
        <strain evidence="2">B10K-DU-028-75</strain>
        <tissue evidence="2">Mixed tissue sample</tissue>
    </source>
</reference>
<feature type="non-terminal residue" evidence="2">
    <location>
        <position position="1"/>
    </location>
</feature>
<comment type="caution">
    <text evidence="2">The sequence shown here is derived from an EMBL/GenBank/DDBJ whole genome shotgun (WGS) entry which is preliminary data.</text>
</comment>
<accession>A0A7K6AFT5</accession>
<keyword evidence="3" id="KW-1185">Reference proteome</keyword>
<organism evidence="2 3">
    <name type="scientific">Onychorhynchus coronatus</name>
    <name type="common">Royal flycatcher</name>
    <dbReference type="NCBI Taxonomy" id="360224"/>
    <lineage>
        <taxon>Eukaryota</taxon>
        <taxon>Metazoa</taxon>
        <taxon>Chordata</taxon>
        <taxon>Craniata</taxon>
        <taxon>Vertebrata</taxon>
        <taxon>Euteleostomi</taxon>
        <taxon>Archelosauria</taxon>
        <taxon>Archosauria</taxon>
        <taxon>Dinosauria</taxon>
        <taxon>Saurischia</taxon>
        <taxon>Theropoda</taxon>
        <taxon>Coelurosauria</taxon>
        <taxon>Aves</taxon>
        <taxon>Neognathae</taxon>
        <taxon>Neoaves</taxon>
        <taxon>Telluraves</taxon>
        <taxon>Australaves</taxon>
        <taxon>Passeriformes</taxon>
        <taxon>Tyrannidae</taxon>
        <taxon>Onychorhynchus</taxon>
    </lineage>
</organism>